<feature type="domain" description="DUF7483" evidence="1">
    <location>
        <begin position="42"/>
        <end position="128"/>
    </location>
</feature>
<gene>
    <name evidence="2" type="ORF">ACFSUB_02100</name>
</gene>
<accession>A0ABW5SX28</accession>
<reference evidence="3" key="1">
    <citation type="journal article" date="2019" name="Int. J. Syst. Evol. Microbiol.">
        <title>The Global Catalogue of Microorganisms (GCM) 10K type strain sequencing project: providing services to taxonomists for standard genome sequencing and annotation.</title>
        <authorList>
            <consortium name="The Broad Institute Genomics Platform"/>
            <consortium name="The Broad Institute Genome Sequencing Center for Infectious Disease"/>
            <person name="Wu L."/>
            <person name="Ma J."/>
        </authorList>
    </citation>
    <scope>NUCLEOTIDE SEQUENCE [LARGE SCALE GENOMIC DNA]</scope>
    <source>
        <strain evidence="3">KCTC 33792</strain>
    </source>
</reference>
<dbReference type="InterPro" id="IPR055906">
    <property type="entry name" value="DUF7483"/>
</dbReference>
<evidence type="ECO:0000259" key="1">
    <source>
        <dbReference type="Pfam" id="PF24299"/>
    </source>
</evidence>
<comment type="caution">
    <text evidence="2">The sequence shown here is derived from an EMBL/GenBank/DDBJ whole genome shotgun (WGS) entry which is preliminary data.</text>
</comment>
<dbReference type="EMBL" id="JBHUML010000002">
    <property type="protein sequence ID" value="MFD2704246.1"/>
    <property type="molecule type" value="Genomic_DNA"/>
</dbReference>
<dbReference type="Proteomes" id="UP001597520">
    <property type="component" value="Unassembled WGS sequence"/>
</dbReference>
<name>A0ABW5SX28_9BACI</name>
<dbReference type="Pfam" id="PF24299">
    <property type="entry name" value="DUF7483"/>
    <property type="match status" value="1"/>
</dbReference>
<protein>
    <recommendedName>
        <fullName evidence="1">DUF7483 domain-containing protein</fullName>
    </recommendedName>
</protein>
<proteinExistence type="predicted"/>
<sequence>MAYTKTTFQNQGPPAISAEELNKFGQGIEEAQYEAEQRIPVIGSYTGDGSAGRSIVVGFRPKFLYIVNTSIAWGWVAIDGAGEFLVHEASGGHAYGNNINLTSNGFDVYSENIDANNNGDVYYYCAIA</sequence>
<keyword evidence="3" id="KW-1185">Reference proteome</keyword>
<evidence type="ECO:0000313" key="2">
    <source>
        <dbReference type="EMBL" id="MFD2704246.1"/>
    </source>
</evidence>
<dbReference type="RefSeq" id="WP_380711534.1">
    <property type="nucleotide sequence ID" value="NZ_JBHUML010000002.1"/>
</dbReference>
<evidence type="ECO:0000313" key="3">
    <source>
        <dbReference type="Proteomes" id="UP001597520"/>
    </source>
</evidence>
<organism evidence="2 3">
    <name type="scientific">Salibacterium lacus</name>
    <dbReference type="NCBI Taxonomy" id="1898109"/>
    <lineage>
        <taxon>Bacteria</taxon>
        <taxon>Bacillati</taxon>
        <taxon>Bacillota</taxon>
        <taxon>Bacilli</taxon>
        <taxon>Bacillales</taxon>
        <taxon>Bacillaceae</taxon>
    </lineage>
</organism>